<keyword evidence="3" id="KW-1185">Reference proteome</keyword>
<gene>
    <name evidence="2" type="ORF">DFR56_11977</name>
</gene>
<dbReference type="InterPro" id="IPR001466">
    <property type="entry name" value="Beta-lactam-related"/>
</dbReference>
<dbReference type="PANTHER" id="PTHR46825">
    <property type="entry name" value="D-ALANYL-D-ALANINE-CARBOXYPEPTIDASE/ENDOPEPTIDASE AMPH"/>
    <property type="match status" value="1"/>
</dbReference>
<evidence type="ECO:0000259" key="1">
    <source>
        <dbReference type="Pfam" id="PF00144"/>
    </source>
</evidence>
<dbReference type="EMBL" id="QJJQ01000019">
    <property type="protein sequence ID" value="PXW82389.1"/>
    <property type="molecule type" value="Genomic_DNA"/>
</dbReference>
<accession>A0A2V3W0V0</accession>
<dbReference type="Gene3D" id="3.40.710.10">
    <property type="entry name" value="DD-peptidase/beta-lactamase superfamily"/>
    <property type="match status" value="1"/>
</dbReference>
<name>A0A2V3W0V0_9BACI</name>
<evidence type="ECO:0000313" key="3">
    <source>
        <dbReference type="Proteomes" id="UP000247978"/>
    </source>
</evidence>
<evidence type="ECO:0000313" key="2">
    <source>
        <dbReference type="EMBL" id="PXW82389.1"/>
    </source>
</evidence>
<organism evidence="2 3">
    <name type="scientific">Pseudogracilibacillus auburnensis</name>
    <dbReference type="NCBI Taxonomy" id="1494959"/>
    <lineage>
        <taxon>Bacteria</taxon>
        <taxon>Bacillati</taxon>
        <taxon>Bacillota</taxon>
        <taxon>Bacilli</taxon>
        <taxon>Bacillales</taxon>
        <taxon>Bacillaceae</taxon>
        <taxon>Pseudogracilibacillus</taxon>
    </lineage>
</organism>
<feature type="domain" description="Beta-lactamase-related" evidence="1">
    <location>
        <begin position="46"/>
        <end position="325"/>
    </location>
</feature>
<dbReference type="InterPro" id="IPR012338">
    <property type="entry name" value="Beta-lactam/transpept-like"/>
</dbReference>
<sequence>MITEDTTQLMMKEISKAKNASIVVGVVTKDGRFIEGFVQNQMPKINVGDLFFEIGSTTKTFTSLLLAKLVTEGKISLDDPVSHYKPAYKNALSYNGKEITFRHLATHTSRLPREDMKTIRKNLKANKQEKNNPYKSFTSDHLHQFYIDFDLKKEIGTKWGYSNIGIGLLGNILAELEKLSYEEAIQKYILEPFQMKDTFITVGNERMDRYVKAYDKNGKPVPPIELPAVDGAGAIKSTVNDLLTYLEYQIGLRNSPLTESIALTHERQNVKAFKRFDMGLCWMIEDVKWSKYPIYHHGGTTIGFHTYCGFMKEREIGIVIFSTVQIPLLRFLRMIVGLEDMVNTNIANQLFEKHDILERLKHEKN</sequence>
<dbReference type="SUPFAM" id="SSF56601">
    <property type="entry name" value="beta-lactamase/transpeptidase-like"/>
    <property type="match status" value="1"/>
</dbReference>
<comment type="caution">
    <text evidence="2">The sequence shown here is derived from an EMBL/GenBank/DDBJ whole genome shotgun (WGS) entry which is preliminary data.</text>
</comment>
<dbReference type="PANTHER" id="PTHR46825:SF7">
    <property type="entry name" value="D-ALANYL-D-ALANINE CARBOXYPEPTIDASE"/>
    <property type="match status" value="1"/>
</dbReference>
<dbReference type="Proteomes" id="UP000247978">
    <property type="component" value="Unassembled WGS sequence"/>
</dbReference>
<proteinExistence type="predicted"/>
<dbReference type="AlphaFoldDB" id="A0A2V3W0V0"/>
<protein>
    <submittedName>
        <fullName evidence="2">CubicO group peptidase (Beta-lactamase class C family)</fullName>
    </submittedName>
</protein>
<dbReference type="InterPro" id="IPR050491">
    <property type="entry name" value="AmpC-like"/>
</dbReference>
<reference evidence="2 3" key="1">
    <citation type="submission" date="2018-05" db="EMBL/GenBank/DDBJ databases">
        <title>Genomic Encyclopedia of Type Strains, Phase IV (KMG-IV): sequencing the most valuable type-strain genomes for metagenomic binning, comparative biology and taxonomic classification.</title>
        <authorList>
            <person name="Goeker M."/>
        </authorList>
    </citation>
    <scope>NUCLEOTIDE SEQUENCE [LARGE SCALE GENOMIC DNA]</scope>
    <source>
        <strain evidence="2 3">DSM 28556</strain>
    </source>
</reference>
<dbReference type="Pfam" id="PF00144">
    <property type="entry name" value="Beta-lactamase"/>
    <property type="match status" value="1"/>
</dbReference>